<dbReference type="InterPro" id="IPR015943">
    <property type="entry name" value="WD40/YVTN_repeat-like_dom_sf"/>
</dbReference>
<dbReference type="GO" id="GO:0000155">
    <property type="term" value="F:phosphorelay sensor kinase activity"/>
    <property type="evidence" value="ECO:0007669"/>
    <property type="project" value="InterPro"/>
</dbReference>
<dbReference type="Gene3D" id="2.130.10.10">
    <property type="entry name" value="YVTN repeat-like/Quinoprotein amine dehydrogenase"/>
    <property type="match status" value="4"/>
</dbReference>
<keyword evidence="2" id="KW-1003">Cell membrane</keyword>
<keyword evidence="13" id="KW-1185">Reference proteome</keyword>
<evidence type="ECO:0000256" key="4">
    <source>
        <dbReference type="ARBA" id="ARBA00022692"/>
    </source>
</evidence>
<dbReference type="KEGG" id="lamb:KBB96_09770"/>
<evidence type="ECO:0000313" key="12">
    <source>
        <dbReference type="EMBL" id="QUE53168.1"/>
    </source>
</evidence>
<evidence type="ECO:0000256" key="8">
    <source>
        <dbReference type="ARBA" id="ARBA00023136"/>
    </source>
</evidence>
<dbReference type="InterPro" id="IPR013783">
    <property type="entry name" value="Ig-like_fold"/>
</dbReference>
<keyword evidence="8 10" id="KW-0472">Membrane</keyword>
<dbReference type="Gene3D" id="3.30.565.10">
    <property type="entry name" value="Histidine kinase-like ATPase, C-terminal domain"/>
    <property type="match status" value="1"/>
</dbReference>
<organism evidence="12 13">
    <name type="scientific">Luteolibacter ambystomatis</name>
    <dbReference type="NCBI Taxonomy" id="2824561"/>
    <lineage>
        <taxon>Bacteria</taxon>
        <taxon>Pseudomonadati</taxon>
        <taxon>Verrucomicrobiota</taxon>
        <taxon>Verrucomicrobiia</taxon>
        <taxon>Verrucomicrobiales</taxon>
        <taxon>Verrucomicrobiaceae</taxon>
        <taxon>Luteolibacter</taxon>
    </lineage>
</organism>
<dbReference type="RefSeq" id="WP_211634512.1">
    <property type="nucleotide sequence ID" value="NZ_CP073100.1"/>
</dbReference>
<dbReference type="Pfam" id="PF07730">
    <property type="entry name" value="HisKA_3"/>
    <property type="match status" value="1"/>
</dbReference>
<feature type="domain" description="Histidine kinase/HSP90-like ATPase" evidence="11">
    <location>
        <begin position="884"/>
        <end position="977"/>
    </location>
</feature>
<dbReference type="SMART" id="SM00387">
    <property type="entry name" value="HATPase_c"/>
    <property type="match status" value="1"/>
</dbReference>
<feature type="region of interest" description="Disordered" evidence="9">
    <location>
        <begin position="957"/>
        <end position="978"/>
    </location>
</feature>
<gene>
    <name evidence="12" type="ORF">KBB96_09770</name>
</gene>
<keyword evidence="5" id="KW-0418">Kinase</keyword>
<dbReference type="PANTHER" id="PTHR24421">
    <property type="entry name" value="NITRATE/NITRITE SENSOR PROTEIN NARX-RELATED"/>
    <property type="match status" value="1"/>
</dbReference>
<dbReference type="GO" id="GO:0046983">
    <property type="term" value="F:protein dimerization activity"/>
    <property type="evidence" value="ECO:0007669"/>
    <property type="project" value="InterPro"/>
</dbReference>
<evidence type="ECO:0000256" key="1">
    <source>
        <dbReference type="ARBA" id="ARBA00004651"/>
    </source>
</evidence>
<dbReference type="AlphaFoldDB" id="A0A975PGX1"/>
<dbReference type="GO" id="GO:0005886">
    <property type="term" value="C:plasma membrane"/>
    <property type="evidence" value="ECO:0007669"/>
    <property type="project" value="UniProtKB-SubCell"/>
</dbReference>
<evidence type="ECO:0000256" key="5">
    <source>
        <dbReference type="ARBA" id="ARBA00022777"/>
    </source>
</evidence>
<evidence type="ECO:0000256" key="3">
    <source>
        <dbReference type="ARBA" id="ARBA00022679"/>
    </source>
</evidence>
<name>A0A975PGX1_9BACT</name>
<evidence type="ECO:0000256" key="2">
    <source>
        <dbReference type="ARBA" id="ARBA00022475"/>
    </source>
</evidence>
<dbReference type="Proteomes" id="UP000676169">
    <property type="component" value="Chromosome"/>
</dbReference>
<evidence type="ECO:0000256" key="7">
    <source>
        <dbReference type="ARBA" id="ARBA00023012"/>
    </source>
</evidence>
<evidence type="ECO:0000256" key="6">
    <source>
        <dbReference type="ARBA" id="ARBA00022989"/>
    </source>
</evidence>
<reference evidence="12" key="1">
    <citation type="submission" date="2021-04" db="EMBL/GenBank/DDBJ databases">
        <title>Luteolibacter sp. 32A isolated from the skin of an Anderson's salamander (Ambystoma andersonii).</title>
        <authorList>
            <person name="Spergser J."/>
            <person name="Busse H.-J."/>
        </authorList>
    </citation>
    <scope>NUCLEOTIDE SEQUENCE</scope>
    <source>
        <strain evidence="12">32A</strain>
    </source>
</reference>
<evidence type="ECO:0000259" key="11">
    <source>
        <dbReference type="SMART" id="SM00387"/>
    </source>
</evidence>
<feature type="transmembrane region" description="Helical" evidence="10">
    <location>
        <begin position="732"/>
        <end position="755"/>
    </location>
</feature>
<evidence type="ECO:0000313" key="13">
    <source>
        <dbReference type="Proteomes" id="UP000676169"/>
    </source>
</evidence>
<keyword evidence="3" id="KW-0808">Transferase</keyword>
<evidence type="ECO:0000256" key="10">
    <source>
        <dbReference type="SAM" id="Phobius"/>
    </source>
</evidence>
<dbReference type="CDD" id="cd16917">
    <property type="entry name" value="HATPase_UhpB-NarQ-NarX-like"/>
    <property type="match status" value="1"/>
</dbReference>
<dbReference type="Pfam" id="PF07495">
    <property type="entry name" value="Y_Y_Y"/>
    <property type="match status" value="1"/>
</dbReference>
<dbReference type="InterPro" id="IPR011712">
    <property type="entry name" value="Sig_transdc_His_kin_sub3_dim/P"/>
</dbReference>
<dbReference type="Gene3D" id="2.60.40.10">
    <property type="entry name" value="Immunoglobulins"/>
    <property type="match status" value="1"/>
</dbReference>
<dbReference type="EMBL" id="CP073100">
    <property type="protein sequence ID" value="QUE53168.1"/>
    <property type="molecule type" value="Genomic_DNA"/>
</dbReference>
<dbReference type="InterPro" id="IPR036890">
    <property type="entry name" value="HATPase_C_sf"/>
</dbReference>
<dbReference type="InterPro" id="IPR050482">
    <property type="entry name" value="Sensor_HK_TwoCompSys"/>
</dbReference>
<proteinExistence type="predicted"/>
<keyword evidence="7" id="KW-0902">Two-component regulatory system</keyword>
<dbReference type="SUPFAM" id="SSF63829">
    <property type="entry name" value="Calcium-dependent phosphotriesterase"/>
    <property type="match status" value="3"/>
</dbReference>
<dbReference type="InterPro" id="IPR003594">
    <property type="entry name" value="HATPase_dom"/>
</dbReference>
<sequence>MLLIAASWVLPGRAEDSRAWLNRSWQMSEGMPNNAVTGITQDPQGYIWVSTWWGIARFDGVKFDNIVDELPGGTVFCIERDHRGRIWVGTAAGVAWREDGVWKRPPGSTTDPVYALQETADGTMWAGGYYHSWKISGSGTIQMDFPQSSPHIRALRADGDGGMWLLGRTQLFHCTADGAPVAVLGPWNGQELDGLGYDRDQRLVVCGNGTLVRKDGGIWTDLLPLIPGGGKDTFNACTTGPDGTLWLATRNAGLVYLDGETHGRIDAPASLSLNDTRCVFFDRQGTLWVGTNGGGLDRLRRRTFDSYGPAEGLGRNVTSAIAIGPDGVVRVGTDGSGIFRMEKGRFVPDQQEAGLPERAPIWSMTYDPQGTLWVGFEREELFRVRDGKAEAVRGVFIPPNESPTLFHSLKPARDGGLLLGMSYHGLRKLEDGTCRTLLERPYVGSVTHTLEDSRGRLWAAASGEGAWVFENGAWRDVRKDIGVRNFSPSILAEAAEGGIWIGSFGEGLVLWRDGHVKWWGRKEGLISLAIFQIEVDDHGHLWLGTDQGLQRLDIAELERSPGNDGLPLHSLRFNRADGLPPGQFTVAHGNASLKAPDGSLWFSLAGGAIHVDPTVTLRAPEAPQVHIESASDSRGTFWQFENPAQHGRVVQPPGSGRLLIRFTAPEFVRPEELRFRYRLAGMEKDWRESGGDRTAGYPLLPPGEYRFEVAVATPEGGWSAKPASVVVMVQPFIWQTAAFRIAAVTLALLGAGILVRKWSERRLKRKMARLMQETRLERERTRIAGDLHDDLGATLSEINFIGTFAADTYSGHPVRQSLENIVDRAQRMAKSLDEIVWTVNPAHDRLPSVARYLCSRCQESLGTAGIRCRLDVAERLPDVPLDSQLRHHLLMAVNEIIHNVMKHSGATGCTLAIRLEKHELVIRVTDDGRGFDRSECPVDRNGLANLERRMNEIQGSFEITSSPGHGTKATLRAPLPSS</sequence>
<dbReference type="SUPFAM" id="SSF55874">
    <property type="entry name" value="ATPase domain of HSP90 chaperone/DNA topoisomerase II/histidine kinase"/>
    <property type="match status" value="1"/>
</dbReference>
<dbReference type="PANTHER" id="PTHR24421:SF37">
    <property type="entry name" value="SENSOR HISTIDINE KINASE NARS"/>
    <property type="match status" value="1"/>
</dbReference>
<dbReference type="Pfam" id="PF02518">
    <property type="entry name" value="HATPase_c"/>
    <property type="match status" value="1"/>
</dbReference>
<dbReference type="Gene3D" id="1.20.5.1930">
    <property type="match status" value="1"/>
</dbReference>
<keyword evidence="6 10" id="KW-1133">Transmembrane helix</keyword>
<keyword evidence="4 10" id="KW-0812">Transmembrane</keyword>
<evidence type="ECO:0000256" key="9">
    <source>
        <dbReference type="SAM" id="MobiDB-lite"/>
    </source>
</evidence>
<comment type="subcellular location">
    <subcellularLocation>
        <location evidence="1">Cell membrane</location>
        <topology evidence="1">Multi-pass membrane protein</topology>
    </subcellularLocation>
</comment>
<dbReference type="Pfam" id="PF07494">
    <property type="entry name" value="Reg_prop"/>
    <property type="match status" value="3"/>
</dbReference>
<protein>
    <recommendedName>
        <fullName evidence="11">Histidine kinase/HSP90-like ATPase domain-containing protein</fullName>
    </recommendedName>
</protein>
<dbReference type="InterPro" id="IPR011110">
    <property type="entry name" value="Reg_prop"/>
</dbReference>
<dbReference type="InterPro" id="IPR011123">
    <property type="entry name" value="Y_Y_Y"/>
</dbReference>
<accession>A0A975PGX1</accession>